<accession>A0A0E0RDA4</accession>
<keyword evidence="2" id="KW-1185">Reference proteome</keyword>
<dbReference type="EnsemblPlants" id="ORUFI12G02040.1">
    <property type="protein sequence ID" value="ORUFI12G02040.1"/>
    <property type="gene ID" value="ORUFI12G02040"/>
</dbReference>
<name>A0A0E0RDA4_ORYRU</name>
<dbReference type="AlphaFoldDB" id="A0A0E0RDA4"/>
<protein>
    <submittedName>
        <fullName evidence="1">Uncharacterized protein</fullName>
    </submittedName>
</protein>
<reference evidence="2" key="1">
    <citation type="submission" date="2013-06" db="EMBL/GenBank/DDBJ databases">
        <authorList>
            <person name="Zhao Q."/>
        </authorList>
    </citation>
    <scope>NUCLEOTIDE SEQUENCE</scope>
    <source>
        <strain evidence="2">cv. W1943</strain>
    </source>
</reference>
<dbReference type="STRING" id="4529.A0A0E0RDA4"/>
<dbReference type="Proteomes" id="UP000008022">
    <property type="component" value="Unassembled WGS sequence"/>
</dbReference>
<evidence type="ECO:0000313" key="1">
    <source>
        <dbReference type="EnsemblPlants" id="ORUFI12G02040.1"/>
    </source>
</evidence>
<evidence type="ECO:0000313" key="2">
    <source>
        <dbReference type="Proteomes" id="UP000008022"/>
    </source>
</evidence>
<sequence>MGHITVHRRGFLYGKLGWDPLKFSKSYLAIASPTVREFTPIPSKDPPNIDNQIALEIAVYPQFVGDDLPRLYIYSTVKFININMNVGNVRITYIVKQREYLVTNCIHTVFIRSTKIIWSLLFNLNIFHRKLNV</sequence>
<proteinExistence type="predicted"/>
<reference evidence="1" key="2">
    <citation type="submission" date="2015-06" db="UniProtKB">
        <authorList>
            <consortium name="EnsemblPlants"/>
        </authorList>
    </citation>
    <scope>IDENTIFICATION</scope>
</reference>
<dbReference type="Gramene" id="ORUFI12G02040.1">
    <property type="protein sequence ID" value="ORUFI12G02040.1"/>
    <property type="gene ID" value="ORUFI12G02040"/>
</dbReference>
<dbReference type="HOGENOM" id="CLU_1910087_0_0_1"/>
<organism evidence="1 2">
    <name type="scientific">Oryza rufipogon</name>
    <name type="common">Brownbeard rice</name>
    <name type="synonym">Asian wild rice</name>
    <dbReference type="NCBI Taxonomy" id="4529"/>
    <lineage>
        <taxon>Eukaryota</taxon>
        <taxon>Viridiplantae</taxon>
        <taxon>Streptophyta</taxon>
        <taxon>Embryophyta</taxon>
        <taxon>Tracheophyta</taxon>
        <taxon>Spermatophyta</taxon>
        <taxon>Magnoliopsida</taxon>
        <taxon>Liliopsida</taxon>
        <taxon>Poales</taxon>
        <taxon>Poaceae</taxon>
        <taxon>BOP clade</taxon>
        <taxon>Oryzoideae</taxon>
        <taxon>Oryzeae</taxon>
        <taxon>Oryzinae</taxon>
        <taxon>Oryza</taxon>
    </lineage>
</organism>